<evidence type="ECO:0000256" key="4">
    <source>
        <dbReference type="ARBA" id="ARBA00023136"/>
    </source>
</evidence>
<dbReference type="InterPro" id="IPR023271">
    <property type="entry name" value="Aquaporin-like"/>
</dbReference>
<feature type="transmembrane region" description="Helical" evidence="6">
    <location>
        <begin position="68"/>
        <end position="95"/>
    </location>
</feature>
<reference evidence="7" key="1">
    <citation type="submission" date="2018-10" db="EMBL/GenBank/DDBJ databases">
        <title>Schaedlerella arabinophila gen. nov. sp. nov., isolated from the mouse intestinal tract and comparative analysis with the genome of the closely related altered Schaedler flora strain ASF502.</title>
        <authorList>
            <person name="Miyake S."/>
            <person name="Soh M."/>
            <person name="Seedorf H."/>
        </authorList>
    </citation>
    <scope>NUCLEOTIDE SEQUENCE [LARGE SCALE GENOMIC DNA]</scope>
    <source>
        <strain evidence="7">DSM 106076</strain>
    </source>
</reference>
<feature type="transmembrane region" description="Helical" evidence="6">
    <location>
        <begin position="247"/>
        <end position="273"/>
    </location>
</feature>
<name>A0A3R8JRQ9_9FIRM</name>
<dbReference type="AlphaFoldDB" id="A0A3R8JRQ9"/>
<keyword evidence="8" id="KW-1185">Reference proteome</keyword>
<comment type="subcellular location">
    <subcellularLocation>
        <location evidence="1">Membrane</location>
        <topology evidence="1">Multi-pass membrane protein</topology>
    </subcellularLocation>
</comment>
<proteinExistence type="inferred from homology"/>
<evidence type="ECO:0000256" key="3">
    <source>
        <dbReference type="ARBA" id="ARBA00022989"/>
    </source>
</evidence>
<keyword evidence="2 6" id="KW-0812">Transmembrane</keyword>
<evidence type="ECO:0000313" key="8">
    <source>
        <dbReference type="Proteomes" id="UP000274920"/>
    </source>
</evidence>
<comment type="similarity">
    <text evidence="5">Belongs to the FNT transporter (TC 1.A.16) family.</text>
</comment>
<dbReference type="InterPro" id="IPR024002">
    <property type="entry name" value="For/NO2_transpt_CS"/>
</dbReference>
<evidence type="ECO:0000256" key="1">
    <source>
        <dbReference type="ARBA" id="ARBA00004141"/>
    </source>
</evidence>
<keyword evidence="4 6" id="KW-0472">Membrane</keyword>
<dbReference type="Gene3D" id="1.20.1080.10">
    <property type="entry name" value="Glycerol uptake facilitator protein"/>
    <property type="match status" value="1"/>
</dbReference>
<protein>
    <submittedName>
        <fullName evidence="7">Formate/nitrite transporter family protein</fullName>
    </submittedName>
</protein>
<dbReference type="GO" id="GO:0015499">
    <property type="term" value="F:formate transmembrane transporter activity"/>
    <property type="evidence" value="ECO:0007669"/>
    <property type="project" value="TreeGrafter"/>
</dbReference>
<organism evidence="7 8">
    <name type="scientific">Schaedlerella arabinosiphila</name>
    <dbReference type="NCBI Taxonomy" id="2044587"/>
    <lineage>
        <taxon>Bacteria</taxon>
        <taxon>Bacillati</taxon>
        <taxon>Bacillota</taxon>
        <taxon>Clostridia</taxon>
        <taxon>Lachnospirales</taxon>
        <taxon>Lachnospiraceae</taxon>
        <taxon>Schaedlerella</taxon>
    </lineage>
</organism>
<dbReference type="GO" id="GO:0005886">
    <property type="term" value="C:plasma membrane"/>
    <property type="evidence" value="ECO:0007669"/>
    <property type="project" value="TreeGrafter"/>
</dbReference>
<dbReference type="RefSeq" id="WP_125128876.1">
    <property type="nucleotide sequence ID" value="NZ_RHJS01000002.1"/>
</dbReference>
<feature type="transmembrane region" description="Helical" evidence="6">
    <location>
        <begin position="107"/>
        <end position="128"/>
    </location>
</feature>
<evidence type="ECO:0000256" key="6">
    <source>
        <dbReference type="SAM" id="Phobius"/>
    </source>
</evidence>
<feature type="transmembrane region" description="Helical" evidence="6">
    <location>
        <begin position="31"/>
        <end position="56"/>
    </location>
</feature>
<evidence type="ECO:0000313" key="7">
    <source>
        <dbReference type="EMBL" id="RRK33649.1"/>
    </source>
</evidence>
<keyword evidence="3 6" id="KW-1133">Transmembrane helix</keyword>
<feature type="transmembrane region" description="Helical" evidence="6">
    <location>
        <begin position="186"/>
        <end position="211"/>
    </location>
</feature>
<dbReference type="EMBL" id="RHJS01000002">
    <property type="protein sequence ID" value="RRK33649.1"/>
    <property type="molecule type" value="Genomic_DNA"/>
</dbReference>
<accession>A0A3R8JRQ9</accession>
<dbReference type="PANTHER" id="PTHR30520:SF6">
    <property type="entry name" value="FORMATE_NITRATE FAMILY TRANSPORTER (EUROFUNG)"/>
    <property type="match status" value="1"/>
</dbReference>
<dbReference type="PANTHER" id="PTHR30520">
    <property type="entry name" value="FORMATE TRANSPORTER-RELATED"/>
    <property type="match status" value="1"/>
</dbReference>
<sequence length="277" mass="28393">MEKYFNSPAEVVEANMKGAEGKAALSVSRMVLLGILAGAFIALGGAASSTAAHGIADVGLARAVCGMIFPVGLMMVILLGGELFTGNCLMIMAVLDGRVSWGRLLRNLAVVYLSNLAGALLTALLLTLSGNQNYSGGLLGAYTIKTAVGKAGISPVQGIASGILCNFLVCAAILMAAAAREIAGKIWAAFFPIAAFVIGGFEHCVANMFYIPAGMFAAMNPAYAAKAQEAYGITAEQLGTLNGWNGLVSLLFVTAGNVIGGMALVGVPMFLAYRKKG</sequence>
<comment type="caution">
    <text evidence="7">The sequence shown here is derived from an EMBL/GenBank/DDBJ whole genome shotgun (WGS) entry which is preliminary data.</text>
</comment>
<evidence type="ECO:0000256" key="5">
    <source>
        <dbReference type="ARBA" id="ARBA00049660"/>
    </source>
</evidence>
<dbReference type="InterPro" id="IPR000292">
    <property type="entry name" value="For/NO2_transpt"/>
</dbReference>
<dbReference type="PROSITE" id="PS01005">
    <property type="entry name" value="FORMATE_NITRITE_TP_1"/>
    <property type="match status" value="1"/>
</dbReference>
<dbReference type="Proteomes" id="UP000274920">
    <property type="component" value="Unassembled WGS sequence"/>
</dbReference>
<evidence type="ECO:0000256" key="2">
    <source>
        <dbReference type="ARBA" id="ARBA00022692"/>
    </source>
</evidence>
<dbReference type="Pfam" id="PF01226">
    <property type="entry name" value="Form_Nir_trans"/>
    <property type="match status" value="1"/>
</dbReference>
<gene>
    <name evidence="7" type="ORF">EBB54_21555</name>
</gene>
<feature type="transmembrane region" description="Helical" evidence="6">
    <location>
        <begin position="159"/>
        <end position="179"/>
    </location>
</feature>